<sequence length="89" mass="10193">MSFVTWYFRLAETRSPERKHQETHLYSYAKSRLGELGSPEQDNNLVWANQPSLSESSPRFSPLPLLVSRLGETGSPERDNLSPRLDFLA</sequence>
<feature type="region of interest" description="Disordered" evidence="1">
    <location>
        <begin position="69"/>
        <end position="89"/>
    </location>
</feature>
<evidence type="ECO:0000256" key="1">
    <source>
        <dbReference type="SAM" id="MobiDB-lite"/>
    </source>
</evidence>
<evidence type="ECO:0000313" key="2">
    <source>
        <dbReference type="EMBL" id="QCE12471.1"/>
    </source>
</evidence>
<dbReference type="AlphaFoldDB" id="A0A4D6NHK4"/>
<gene>
    <name evidence="2" type="ORF">DEO72_LG10g3716</name>
</gene>
<dbReference type="Proteomes" id="UP000501690">
    <property type="component" value="Linkage Group LG10"/>
</dbReference>
<organism evidence="2 3">
    <name type="scientific">Vigna unguiculata</name>
    <name type="common">Cowpea</name>
    <dbReference type="NCBI Taxonomy" id="3917"/>
    <lineage>
        <taxon>Eukaryota</taxon>
        <taxon>Viridiplantae</taxon>
        <taxon>Streptophyta</taxon>
        <taxon>Embryophyta</taxon>
        <taxon>Tracheophyta</taxon>
        <taxon>Spermatophyta</taxon>
        <taxon>Magnoliopsida</taxon>
        <taxon>eudicotyledons</taxon>
        <taxon>Gunneridae</taxon>
        <taxon>Pentapetalae</taxon>
        <taxon>rosids</taxon>
        <taxon>fabids</taxon>
        <taxon>Fabales</taxon>
        <taxon>Fabaceae</taxon>
        <taxon>Papilionoideae</taxon>
        <taxon>50 kb inversion clade</taxon>
        <taxon>NPAAA clade</taxon>
        <taxon>indigoferoid/millettioid clade</taxon>
        <taxon>Phaseoleae</taxon>
        <taxon>Vigna</taxon>
    </lineage>
</organism>
<dbReference type="EMBL" id="CP039354">
    <property type="protein sequence ID" value="QCE12471.1"/>
    <property type="molecule type" value="Genomic_DNA"/>
</dbReference>
<evidence type="ECO:0000313" key="3">
    <source>
        <dbReference type="Proteomes" id="UP000501690"/>
    </source>
</evidence>
<reference evidence="2 3" key="1">
    <citation type="submission" date="2019-04" db="EMBL/GenBank/DDBJ databases">
        <title>An improved genome assembly and genetic linkage map for asparagus bean, Vigna unguiculata ssp. sesquipedialis.</title>
        <authorList>
            <person name="Xia Q."/>
            <person name="Zhang R."/>
            <person name="Dong Y."/>
        </authorList>
    </citation>
    <scope>NUCLEOTIDE SEQUENCE [LARGE SCALE GENOMIC DNA]</scope>
    <source>
        <tissue evidence="2">Leaf</tissue>
    </source>
</reference>
<proteinExistence type="predicted"/>
<keyword evidence="3" id="KW-1185">Reference proteome</keyword>
<name>A0A4D6NHK4_VIGUN</name>
<accession>A0A4D6NHK4</accession>
<protein>
    <submittedName>
        <fullName evidence="2">Uncharacterized protein</fullName>
    </submittedName>
</protein>